<evidence type="ECO:0000259" key="4">
    <source>
        <dbReference type="Pfam" id="PF13639"/>
    </source>
</evidence>
<dbReference type="GO" id="GO:0008270">
    <property type="term" value="F:zinc ion binding"/>
    <property type="evidence" value="ECO:0007669"/>
    <property type="project" value="UniProtKB-KW"/>
</dbReference>
<keyword evidence="2" id="KW-0863">Zinc-finger</keyword>
<protein>
    <recommendedName>
        <fullName evidence="4">RING-type domain-containing protein</fullName>
    </recommendedName>
</protein>
<keyword evidence="3" id="KW-0862">Zinc</keyword>
<evidence type="ECO:0000256" key="1">
    <source>
        <dbReference type="ARBA" id="ARBA00022723"/>
    </source>
</evidence>
<evidence type="ECO:0000313" key="5">
    <source>
        <dbReference type="EMBL" id="QHU19632.1"/>
    </source>
</evidence>
<dbReference type="InterPro" id="IPR013083">
    <property type="entry name" value="Znf_RING/FYVE/PHD"/>
</dbReference>
<dbReference type="PANTHER" id="PTHR45798">
    <property type="entry name" value="RING-H2 FINGER PROTEIN ATL61-RELATED-RELATED"/>
    <property type="match status" value="1"/>
</dbReference>
<feature type="domain" description="RING-type" evidence="4">
    <location>
        <begin position="126"/>
        <end position="170"/>
    </location>
</feature>
<dbReference type="InterPro" id="IPR052788">
    <property type="entry name" value="RING-type_E3_ligase_ATL"/>
</dbReference>
<dbReference type="AlphaFoldDB" id="A0A6C0KNR5"/>
<dbReference type="PANTHER" id="PTHR45798:SF97">
    <property type="entry name" value="ALCOHOL-SENSITIVE RING FINGER PROTEIN 1"/>
    <property type="match status" value="1"/>
</dbReference>
<name>A0A6C0KNR5_9ZZZZ</name>
<dbReference type="EMBL" id="MN740953">
    <property type="protein sequence ID" value="QHU19632.1"/>
    <property type="molecule type" value="Genomic_DNA"/>
</dbReference>
<proteinExistence type="predicted"/>
<dbReference type="InterPro" id="IPR001841">
    <property type="entry name" value="Znf_RING"/>
</dbReference>
<organism evidence="5">
    <name type="scientific">viral metagenome</name>
    <dbReference type="NCBI Taxonomy" id="1070528"/>
    <lineage>
        <taxon>unclassified sequences</taxon>
        <taxon>metagenomes</taxon>
        <taxon>organismal metagenomes</taxon>
    </lineage>
</organism>
<dbReference type="SUPFAM" id="SSF57850">
    <property type="entry name" value="RING/U-box"/>
    <property type="match status" value="1"/>
</dbReference>
<evidence type="ECO:0000256" key="3">
    <source>
        <dbReference type="ARBA" id="ARBA00022833"/>
    </source>
</evidence>
<reference evidence="5" key="1">
    <citation type="journal article" date="2020" name="Nature">
        <title>Giant virus diversity and host interactions through global metagenomics.</title>
        <authorList>
            <person name="Schulz F."/>
            <person name="Roux S."/>
            <person name="Paez-Espino D."/>
            <person name="Jungbluth S."/>
            <person name="Walsh D.A."/>
            <person name="Denef V.J."/>
            <person name="McMahon K.D."/>
            <person name="Konstantinidis K.T."/>
            <person name="Eloe-Fadrosh E.A."/>
            <person name="Kyrpides N.C."/>
            <person name="Woyke T."/>
        </authorList>
    </citation>
    <scope>NUCLEOTIDE SEQUENCE</scope>
    <source>
        <strain evidence="5">GVMAG-S-3300013014-113</strain>
    </source>
</reference>
<evidence type="ECO:0000256" key="2">
    <source>
        <dbReference type="ARBA" id="ARBA00022771"/>
    </source>
</evidence>
<dbReference type="Gene3D" id="3.30.40.10">
    <property type="entry name" value="Zinc/RING finger domain, C3HC4 (zinc finger)"/>
    <property type="match status" value="1"/>
</dbReference>
<accession>A0A6C0KNR5</accession>
<keyword evidence="1" id="KW-0479">Metal-binding</keyword>
<dbReference type="Pfam" id="PF13639">
    <property type="entry name" value="zf-RING_2"/>
    <property type="match status" value="1"/>
</dbReference>
<sequence length="226" mass="25755">MNALNTNDPINMNAATMNNLLTFSNNYIHYLNNSVNYLNNSITYLNNVMYMNNYYINNANASNANVISNTNVASNTNVTSTNENNAHLFNYDFDDFIKLSNTNIYALIKSNTIDLYYGNIENPTNDSCAITHEKFSNCDDVTMIKECGHIFNSGAIKQWLIQHQTCPNCRHNILSNSNIISYSDPDNNNKTVFLYTNEFKFYLALHIERLLSNGLANNEDEVHIIV</sequence>